<accession>A0ABS2TE36</accession>
<comment type="caution">
    <text evidence="12">The sequence shown here is derived from an EMBL/GenBank/DDBJ whole genome shotgun (WGS) entry which is preliminary data.</text>
</comment>
<dbReference type="HAMAP" id="MF_00061">
    <property type="entry name" value="IspE"/>
    <property type="match status" value="1"/>
</dbReference>
<dbReference type="InterPro" id="IPR006204">
    <property type="entry name" value="GHMP_kinase_N_dom"/>
</dbReference>
<dbReference type="PANTHER" id="PTHR43527:SF2">
    <property type="entry name" value="4-DIPHOSPHOCYTIDYL-2-C-METHYL-D-ERYTHRITOL KINASE, CHLOROPLASTIC"/>
    <property type="match status" value="1"/>
</dbReference>
<dbReference type="RefSeq" id="WP_204736218.1">
    <property type="nucleotide sequence ID" value="NZ_JACEXG010000001.1"/>
</dbReference>
<evidence type="ECO:0000259" key="11">
    <source>
        <dbReference type="Pfam" id="PF08544"/>
    </source>
</evidence>
<evidence type="ECO:0000256" key="7">
    <source>
        <dbReference type="ARBA" id="ARBA00022840"/>
    </source>
</evidence>
<dbReference type="Pfam" id="PF08544">
    <property type="entry name" value="GHMP_kinases_C"/>
    <property type="match status" value="1"/>
</dbReference>
<sequence>MLSSVTVHAPAKINMALRVGGARPDGYHPLTTVFCALDLADEIVVAPAEGLSLTITGNDLAVDDNNLALRAARALQDRTGMDYGATITIDKKIPVAGGMGGGSADAAGTLVALNELWELGLSHADLHGLAAGLGSDVPFGLVGGLALGTSRGENLLPISPRAFQSWVLVTDSDGLSTPDVFRHYDLLHPEPHEPADVDDLVEALGSDSVAEVAGLLVNDLAEPAFTIRPDLRELFERLEGAGIATVLSGSGPTIGILCESDTAADALAGALRQEGLSTLRTDGPAAGAHVVRSS</sequence>
<comment type="pathway">
    <text evidence="9">Isoprenoid biosynthesis; isopentenyl diphosphate biosynthesis via DXP pathway; isopentenyl diphosphate from 1-deoxy-D-xylulose 5-phosphate: step 3/6.</text>
</comment>
<keyword evidence="4 9" id="KW-0808">Transferase</keyword>
<gene>
    <name evidence="9" type="primary">ispE</name>
    <name evidence="12" type="ORF">JVW63_02510</name>
</gene>
<dbReference type="EMBL" id="JAFFJS010000001">
    <property type="protein sequence ID" value="MBM9432577.1"/>
    <property type="molecule type" value="Genomic_DNA"/>
</dbReference>
<dbReference type="Proteomes" id="UP000705983">
    <property type="component" value="Unassembled WGS sequence"/>
</dbReference>
<dbReference type="SUPFAM" id="SSF54211">
    <property type="entry name" value="Ribosomal protein S5 domain 2-like"/>
    <property type="match status" value="1"/>
</dbReference>
<proteinExistence type="inferred from homology"/>
<evidence type="ECO:0000256" key="9">
    <source>
        <dbReference type="HAMAP-Rule" id="MF_00061"/>
    </source>
</evidence>
<keyword evidence="9" id="KW-0414">Isoprene biosynthesis</keyword>
<organism evidence="12 13">
    <name type="scientific">Flaviflexus equikiangi</name>
    <dbReference type="NCBI Taxonomy" id="2758573"/>
    <lineage>
        <taxon>Bacteria</taxon>
        <taxon>Bacillati</taxon>
        <taxon>Actinomycetota</taxon>
        <taxon>Actinomycetes</taxon>
        <taxon>Actinomycetales</taxon>
        <taxon>Actinomycetaceae</taxon>
        <taxon>Flaviflexus</taxon>
    </lineage>
</organism>
<evidence type="ECO:0000313" key="12">
    <source>
        <dbReference type="EMBL" id="MBM9432577.1"/>
    </source>
</evidence>
<dbReference type="Gene3D" id="3.30.70.890">
    <property type="entry name" value="GHMP kinase, C-terminal domain"/>
    <property type="match status" value="1"/>
</dbReference>
<feature type="domain" description="GHMP kinase C-terminal" evidence="11">
    <location>
        <begin position="213"/>
        <end position="274"/>
    </location>
</feature>
<protein>
    <recommendedName>
        <fullName evidence="3 9">4-diphosphocytidyl-2-C-methyl-D-erythritol kinase</fullName>
        <shortName evidence="9">CMK</shortName>
        <ecNumber evidence="2 9">2.7.1.148</ecNumber>
    </recommendedName>
    <alternativeName>
        <fullName evidence="8 9">4-(cytidine-5'-diphospho)-2-C-methyl-D-erythritol kinase</fullName>
    </alternativeName>
</protein>
<dbReference type="InterPro" id="IPR020568">
    <property type="entry name" value="Ribosomal_Su5_D2-typ_SF"/>
</dbReference>
<dbReference type="SUPFAM" id="SSF55060">
    <property type="entry name" value="GHMP Kinase, C-terminal domain"/>
    <property type="match status" value="1"/>
</dbReference>
<dbReference type="Pfam" id="PF00288">
    <property type="entry name" value="GHMP_kinases_N"/>
    <property type="match status" value="1"/>
</dbReference>
<dbReference type="PRINTS" id="PR00958">
    <property type="entry name" value="HOMSERKINASE"/>
</dbReference>
<comment type="similarity">
    <text evidence="1 9">Belongs to the GHMP kinase family. IspE subfamily.</text>
</comment>
<comment type="catalytic activity">
    <reaction evidence="9">
        <text>4-CDP-2-C-methyl-D-erythritol + ATP = 4-CDP-2-C-methyl-D-erythritol 2-phosphate + ADP + H(+)</text>
        <dbReference type="Rhea" id="RHEA:18437"/>
        <dbReference type="ChEBI" id="CHEBI:15378"/>
        <dbReference type="ChEBI" id="CHEBI:30616"/>
        <dbReference type="ChEBI" id="CHEBI:57823"/>
        <dbReference type="ChEBI" id="CHEBI:57919"/>
        <dbReference type="ChEBI" id="CHEBI:456216"/>
        <dbReference type="EC" id="2.7.1.148"/>
    </reaction>
</comment>
<evidence type="ECO:0000256" key="4">
    <source>
        <dbReference type="ARBA" id="ARBA00022679"/>
    </source>
</evidence>
<dbReference type="InterPro" id="IPR036554">
    <property type="entry name" value="GHMP_kinase_C_sf"/>
</dbReference>
<dbReference type="Gene3D" id="3.30.230.10">
    <property type="match status" value="1"/>
</dbReference>
<evidence type="ECO:0000256" key="8">
    <source>
        <dbReference type="ARBA" id="ARBA00032554"/>
    </source>
</evidence>
<dbReference type="InterPro" id="IPR013750">
    <property type="entry name" value="GHMP_kinase_C_dom"/>
</dbReference>
<feature type="active site" evidence="9">
    <location>
        <position position="136"/>
    </location>
</feature>
<evidence type="ECO:0000256" key="6">
    <source>
        <dbReference type="ARBA" id="ARBA00022777"/>
    </source>
</evidence>
<keyword evidence="13" id="KW-1185">Reference proteome</keyword>
<evidence type="ECO:0000313" key="13">
    <source>
        <dbReference type="Proteomes" id="UP000705983"/>
    </source>
</evidence>
<evidence type="ECO:0000256" key="2">
    <source>
        <dbReference type="ARBA" id="ARBA00012052"/>
    </source>
</evidence>
<evidence type="ECO:0000259" key="10">
    <source>
        <dbReference type="Pfam" id="PF00288"/>
    </source>
</evidence>
<dbReference type="InterPro" id="IPR004424">
    <property type="entry name" value="IspE"/>
</dbReference>
<dbReference type="EC" id="2.7.1.148" evidence="2 9"/>
<evidence type="ECO:0000256" key="3">
    <source>
        <dbReference type="ARBA" id="ARBA00017473"/>
    </source>
</evidence>
<keyword evidence="6 9" id="KW-0418">Kinase</keyword>
<feature type="binding site" evidence="9">
    <location>
        <begin position="94"/>
        <end position="104"/>
    </location>
    <ligand>
        <name>ATP</name>
        <dbReference type="ChEBI" id="CHEBI:30616"/>
    </ligand>
</feature>
<dbReference type="NCBIfam" id="NF002870">
    <property type="entry name" value="PRK03188.1"/>
    <property type="match status" value="1"/>
</dbReference>
<dbReference type="PIRSF" id="PIRSF010376">
    <property type="entry name" value="IspE"/>
    <property type="match status" value="1"/>
</dbReference>
<dbReference type="NCBIfam" id="TIGR00154">
    <property type="entry name" value="ispE"/>
    <property type="match status" value="1"/>
</dbReference>
<comment type="function">
    <text evidence="9">Catalyzes the phosphorylation of the position 2 hydroxy group of 4-diphosphocytidyl-2C-methyl-D-erythritol.</text>
</comment>
<evidence type="ECO:0000256" key="1">
    <source>
        <dbReference type="ARBA" id="ARBA00009684"/>
    </source>
</evidence>
<keyword evidence="5 9" id="KW-0547">Nucleotide-binding</keyword>
<reference evidence="13" key="1">
    <citation type="submission" date="2021-02" db="EMBL/GenBank/DDBJ databases">
        <title>Leucobacter sp. CX169.</title>
        <authorList>
            <person name="Cheng Y."/>
        </authorList>
    </citation>
    <scope>NUCLEOTIDE SEQUENCE [LARGE SCALE GENOMIC DNA]</scope>
    <source>
        <strain evidence="13">JY899</strain>
    </source>
</reference>
<dbReference type="GO" id="GO:0050515">
    <property type="term" value="F:4-(cytidine 5'-diphospho)-2-C-methyl-D-erythritol kinase activity"/>
    <property type="evidence" value="ECO:0007669"/>
    <property type="project" value="UniProtKB-EC"/>
</dbReference>
<dbReference type="PANTHER" id="PTHR43527">
    <property type="entry name" value="4-DIPHOSPHOCYTIDYL-2-C-METHYL-D-ERYTHRITOL KINASE, CHLOROPLASTIC"/>
    <property type="match status" value="1"/>
</dbReference>
<feature type="active site" evidence="9">
    <location>
        <position position="12"/>
    </location>
</feature>
<feature type="domain" description="GHMP kinase N-terminal" evidence="10">
    <location>
        <begin position="66"/>
        <end position="144"/>
    </location>
</feature>
<keyword evidence="7 9" id="KW-0067">ATP-binding</keyword>
<evidence type="ECO:0000256" key="5">
    <source>
        <dbReference type="ARBA" id="ARBA00022741"/>
    </source>
</evidence>
<name>A0ABS2TE36_9ACTO</name>
<dbReference type="InterPro" id="IPR014721">
    <property type="entry name" value="Ribsml_uS5_D2-typ_fold_subgr"/>
</dbReference>